<dbReference type="EC" id="2.7.7.12" evidence="4 15"/>
<feature type="binding site" evidence="13">
    <location>
        <position position="119"/>
    </location>
    <ligand>
        <name>Zn(2+)</name>
        <dbReference type="ChEBI" id="CHEBI:29105"/>
    </ligand>
</feature>
<dbReference type="EMBL" id="JAACJM010000297">
    <property type="protein sequence ID" value="KAF5332951.1"/>
    <property type="molecule type" value="Genomic_DNA"/>
</dbReference>
<evidence type="ECO:0000256" key="4">
    <source>
        <dbReference type="ARBA" id="ARBA00012384"/>
    </source>
</evidence>
<dbReference type="Proteomes" id="UP000559256">
    <property type="component" value="Unassembled WGS sequence"/>
</dbReference>
<dbReference type="InterPro" id="IPR019779">
    <property type="entry name" value="GalP_UDPtransf1_His-AS"/>
</dbReference>
<dbReference type="PROSITE" id="PS00117">
    <property type="entry name" value="GAL_P_UDP_TRANSF_I"/>
    <property type="match status" value="1"/>
</dbReference>
<dbReference type="GO" id="GO:0033499">
    <property type="term" value="P:galactose catabolic process via UDP-galactose, Leloir pathway"/>
    <property type="evidence" value="ECO:0007669"/>
    <property type="project" value="TreeGrafter"/>
</dbReference>
<evidence type="ECO:0000259" key="17">
    <source>
        <dbReference type="Pfam" id="PF02744"/>
    </source>
</evidence>
<name>A0A8H5FDN5_9AGAR</name>
<keyword evidence="7 15" id="KW-0548">Nucleotidyltransferase</keyword>
<organism evidence="18 19">
    <name type="scientific">Tetrapyrgos nigripes</name>
    <dbReference type="NCBI Taxonomy" id="182062"/>
    <lineage>
        <taxon>Eukaryota</taxon>
        <taxon>Fungi</taxon>
        <taxon>Dikarya</taxon>
        <taxon>Basidiomycota</taxon>
        <taxon>Agaricomycotina</taxon>
        <taxon>Agaricomycetes</taxon>
        <taxon>Agaricomycetidae</taxon>
        <taxon>Agaricales</taxon>
        <taxon>Marasmiineae</taxon>
        <taxon>Marasmiaceae</taxon>
        <taxon>Tetrapyrgos</taxon>
    </lineage>
</organism>
<evidence type="ECO:0000313" key="18">
    <source>
        <dbReference type="EMBL" id="KAF5332951.1"/>
    </source>
</evidence>
<dbReference type="AlphaFoldDB" id="A0A8H5FDN5"/>
<comment type="caution">
    <text evidence="18">The sequence shown here is derived from an EMBL/GenBank/DDBJ whole genome shotgun (WGS) entry which is preliminary data.</text>
</comment>
<comment type="similarity">
    <text evidence="3 15">Belongs to the galactose-1-phosphate uridylyltransferase type 1 family.</text>
</comment>
<evidence type="ECO:0000256" key="10">
    <source>
        <dbReference type="ARBA" id="ARBA00023144"/>
    </source>
</evidence>
<dbReference type="NCBIfam" id="TIGR00209">
    <property type="entry name" value="galT_1"/>
    <property type="match status" value="1"/>
</dbReference>
<evidence type="ECO:0000256" key="11">
    <source>
        <dbReference type="ARBA" id="ARBA00023277"/>
    </source>
</evidence>
<evidence type="ECO:0000256" key="15">
    <source>
        <dbReference type="RuleBase" id="RU000506"/>
    </source>
</evidence>
<feature type="binding site" evidence="13">
    <location>
        <position position="55"/>
    </location>
    <ligand>
        <name>Zn(2+)</name>
        <dbReference type="ChEBI" id="CHEBI:29105"/>
    </ligand>
</feature>
<dbReference type="Pfam" id="PF01087">
    <property type="entry name" value="GalP_UDP_transf"/>
    <property type="match status" value="1"/>
</dbReference>
<comment type="cofactor">
    <cofactor evidence="14">
        <name>Fe cation</name>
        <dbReference type="ChEBI" id="CHEBI:24875"/>
    </cofactor>
    <text evidence="14">Binds 1 Fe cation per subunit.</text>
</comment>
<evidence type="ECO:0000256" key="13">
    <source>
        <dbReference type="PIRSR" id="PIRSR000808-3"/>
    </source>
</evidence>
<dbReference type="InterPro" id="IPR001937">
    <property type="entry name" value="GalP_UDPtransf1"/>
</dbReference>
<evidence type="ECO:0000256" key="5">
    <source>
        <dbReference type="ARBA" id="ARBA00016340"/>
    </source>
</evidence>
<comment type="pathway">
    <text evidence="2 15">Carbohydrate metabolism; galactose metabolism.</text>
</comment>
<evidence type="ECO:0000256" key="12">
    <source>
        <dbReference type="PIRSR" id="PIRSR000808-1"/>
    </source>
</evidence>
<keyword evidence="19" id="KW-1185">Reference proteome</keyword>
<evidence type="ECO:0000256" key="2">
    <source>
        <dbReference type="ARBA" id="ARBA00004947"/>
    </source>
</evidence>
<feature type="binding site" evidence="14">
    <location>
        <position position="324"/>
    </location>
    <ligand>
        <name>Fe cation</name>
        <dbReference type="ChEBI" id="CHEBI:24875"/>
    </ligand>
</feature>
<comment type="catalytic activity">
    <reaction evidence="1 15">
        <text>alpha-D-galactose 1-phosphate + UDP-alpha-D-glucose = alpha-D-glucose 1-phosphate + UDP-alpha-D-galactose</text>
        <dbReference type="Rhea" id="RHEA:13989"/>
        <dbReference type="ChEBI" id="CHEBI:58336"/>
        <dbReference type="ChEBI" id="CHEBI:58601"/>
        <dbReference type="ChEBI" id="CHEBI:58885"/>
        <dbReference type="ChEBI" id="CHEBI:66914"/>
        <dbReference type="EC" id="2.7.7.12"/>
    </reaction>
</comment>
<feature type="binding site" evidence="14">
    <location>
        <position position="301"/>
    </location>
    <ligand>
        <name>Fe cation</name>
        <dbReference type="ChEBI" id="CHEBI:24875"/>
    </ligand>
</feature>
<keyword evidence="10 15" id="KW-0299">Galactose metabolism</keyword>
<keyword evidence="8 13" id="KW-0479">Metal-binding</keyword>
<evidence type="ECO:0000256" key="6">
    <source>
        <dbReference type="ARBA" id="ARBA00022679"/>
    </source>
</evidence>
<dbReference type="PIRSF" id="PIRSF000808">
    <property type="entry name" value="GalT"/>
    <property type="match status" value="1"/>
</dbReference>
<dbReference type="Pfam" id="PF02744">
    <property type="entry name" value="GalP_UDP_tr_C"/>
    <property type="match status" value="1"/>
</dbReference>
<dbReference type="InterPro" id="IPR005850">
    <property type="entry name" value="GalP_Utransf_C"/>
</dbReference>
<reference evidence="18 19" key="1">
    <citation type="journal article" date="2020" name="ISME J.">
        <title>Uncovering the hidden diversity of litter-decomposition mechanisms in mushroom-forming fungi.</title>
        <authorList>
            <person name="Floudas D."/>
            <person name="Bentzer J."/>
            <person name="Ahren D."/>
            <person name="Johansson T."/>
            <person name="Persson P."/>
            <person name="Tunlid A."/>
        </authorList>
    </citation>
    <scope>NUCLEOTIDE SEQUENCE [LARGE SCALE GENOMIC DNA]</scope>
    <source>
        <strain evidence="18 19">CBS 291.85</strain>
    </source>
</reference>
<feature type="binding site" evidence="13">
    <location>
        <position position="58"/>
    </location>
    <ligand>
        <name>Zn(2+)</name>
        <dbReference type="ChEBI" id="CHEBI:29105"/>
    </ligand>
</feature>
<feature type="domain" description="Galactose-1-phosphate uridyl transferase N-terminal" evidence="16">
    <location>
        <begin position="7"/>
        <end position="182"/>
    </location>
</feature>
<comment type="cofactor">
    <cofactor evidence="13">
        <name>Zn(2+)</name>
        <dbReference type="ChEBI" id="CHEBI:29105"/>
    </cofactor>
    <text evidence="13">Binds 1 zinc ion per subunit.</text>
</comment>
<dbReference type="Gene3D" id="3.30.428.10">
    <property type="entry name" value="HIT-like"/>
    <property type="match status" value="2"/>
</dbReference>
<keyword evidence="14" id="KW-0408">Iron</keyword>
<evidence type="ECO:0000259" key="16">
    <source>
        <dbReference type="Pfam" id="PF01087"/>
    </source>
</evidence>
<dbReference type="GO" id="GO:0008108">
    <property type="term" value="F:UDP-glucose:hexose-1-phosphate uridylyltransferase activity"/>
    <property type="evidence" value="ECO:0007669"/>
    <property type="project" value="UniProtKB-EC"/>
</dbReference>
<evidence type="ECO:0000313" key="19">
    <source>
        <dbReference type="Proteomes" id="UP000559256"/>
    </source>
</evidence>
<keyword evidence="11 15" id="KW-0119">Carbohydrate metabolism</keyword>
<evidence type="ECO:0000256" key="14">
    <source>
        <dbReference type="PIRSR" id="PIRSR000808-4"/>
    </source>
</evidence>
<feature type="binding site" evidence="14">
    <location>
        <position position="188"/>
    </location>
    <ligand>
        <name>Fe cation</name>
        <dbReference type="ChEBI" id="CHEBI:24875"/>
    </ligand>
</feature>
<accession>A0A8H5FDN5</accession>
<dbReference type="InterPro" id="IPR036265">
    <property type="entry name" value="HIT-like_sf"/>
</dbReference>
<dbReference type="PANTHER" id="PTHR11943">
    <property type="entry name" value="GALACTOSE-1-PHOSPHATE URIDYLYLTRANSFERASE"/>
    <property type="match status" value="1"/>
</dbReference>
<dbReference type="InterPro" id="IPR005849">
    <property type="entry name" value="GalP_Utransf_N"/>
</dbReference>
<dbReference type="OrthoDB" id="418412at2759"/>
<evidence type="ECO:0000256" key="7">
    <source>
        <dbReference type="ARBA" id="ARBA00022695"/>
    </source>
</evidence>
<dbReference type="SUPFAM" id="SSF54197">
    <property type="entry name" value="HIT-like"/>
    <property type="match status" value="2"/>
</dbReference>
<evidence type="ECO:0000256" key="1">
    <source>
        <dbReference type="ARBA" id="ARBA00001107"/>
    </source>
</evidence>
<evidence type="ECO:0000256" key="3">
    <source>
        <dbReference type="ARBA" id="ARBA00010951"/>
    </source>
</evidence>
<gene>
    <name evidence="18" type="ORF">D9758_016432</name>
</gene>
<evidence type="ECO:0000256" key="9">
    <source>
        <dbReference type="ARBA" id="ARBA00022833"/>
    </source>
</evidence>
<dbReference type="GO" id="GO:0008270">
    <property type="term" value="F:zinc ion binding"/>
    <property type="evidence" value="ECO:0007669"/>
    <property type="project" value="InterPro"/>
</dbReference>
<feature type="binding site" evidence="14">
    <location>
        <position position="322"/>
    </location>
    <ligand>
        <name>Fe cation</name>
        <dbReference type="ChEBI" id="CHEBI:24875"/>
    </ligand>
</feature>
<keyword evidence="6 15" id="KW-0808">Transferase</keyword>
<dbReference type="UniPathway" id="UPA00214"/>
<evidence type="ECO:0000256" key="8">
    <source>
        <dbReference type="ARBA" id="ARBA00022723"/>
    </source>
</evidence>
<keyword evidence="9 13" id="KW-0862">Zinc</keyword>
<dbReference type="CDD" id="cd00608">
    <property type="entry name" value="GalT"/>
    <property type="match status" value="1"/>
</dbReference>
<protein>
    <recommendedName>
        <fullName evidence="5 15">Galactose-1-phosphate uridylyltransferase</fullName>
        <ecNumber evidence="4 15">2.7.7.12</ecNumber>
    </recommendedName>
</protein>
<dbReference type="PANTHER" id="PTHR11943:SF1">
    <property type="entry name" value="GALACTOSE-1-PHOSPHATE URIDYLYLTRANSFERASE"/>
    <property type="match status" value="1"/>
</dbReference>
<feature type="domain" description="Galactose-1-phosphate uridyl transferase C-terminal" evidence="17">
    <location>
        <begin position="215"/>
        <end position="371"/>
    </location>
</feature>
<dbReference type="GO" id="GO:0005737">
    <property type="term" value="C:cytoplasm"/>
    <property type="evidence" value="ECO:0007669"/>
    <property type="project" value="TreeGrafter"/>
</dbReference>
<proteinExistence type="inferred from homology"/>
<feature type="binding site" evidence="13">
    <location>
        <position position="170"/>
    </location>
    <ligand>
        <name>Zn(2+)</name>
        <dbReference type="ChEBI" id="CHEBI:29105"/>
    </ligand>
</feature>
<feature type="active site" description="Tele-UMP-histidine intermediate" evidence="12">
    <location>
        <position position="172"/>
    </location>
</feature>
<sequence>MNLMAHFDPTHHPHRRFNPLTNEHILVSPQRSKRPWLGQVEPSQPSDIPKFDPTCYLCPGNSRAGGQKTEHYEHTYVFENDFSAILPPPVPIAPPASHPLLTTEPVSGGCNVIIFHPRHDLTIPRLPLDDISRIIEEWIKIYRRRGGEDGIKHVQIFENKGSIMGCSNPHPHGQVWSMSAIPTLPSVEIASLTRYASRSDLPPSDAPKGPDGHPCLLCEYAFTEVKLGERVVVKNEHWVALVPWWATWPFEILLLPYHRHIPSIFHLTPEEKLTLASIISQVTIKYDNLFLCSFAYSMGIHQRPVPLSSPEETDDHDICHLHLHFDPPLLRSASVKKFIAGIELMAEIQRDLTPEQAAQRLRTCAETHYLENGDVALEAN</sequence>